<sequence>MRNIRLTTEADEAGGTRALLDVGAGNTLLQMQIIINSILHNIRAPSGASGPVNKLSMTWLTNETGSESWWRTLQQQGLPLIEPAGRGECGVTFFWRDPQGSEATSSTRRVWINITGVTDHHQRAAPRSLSRIPGTDVWFWRTQLPASWRGSYCLMPDSDPADFEGEPDMTTLRAWWREKFPTAQADALNPQRGWAGGRGMHVSPLHLPDAPDQRVWQAVDSGRAPALPLQHHIWHSARLGNRRSVWIYATGDAQPTERPLALLLDGQFWANSMPIAWPLQQLTDAGELPPAVYVMIDIIDREHRSRELPCNPDFWLALQEELLPQLQGWAPHRVSAAETLVSGQSFGGLSSVYAVLNWPHHFGGAISLSGSFWWPERGQPNGRLIQQLQQGEYRLAPSRIYLEAGRREQLIFKANQQLQQDLSAAGHQVVFHPVDGGHDALCWRGGLLNGLKAMWQHLL</sequence>
<dbReference type="InterPro" id="IPR014756">
    <property type="entry name" value="Ig_E-set"/>
</dbReference>
<name>A0A2S1CTL3_9GAMM</name>
<evidence type="ECO:0000259" key="5">
    <source>
        <dbReference type="Pfam" id="PF11806"/>
    </source>
</evidence>
<dbReference type="PANTHER" id="PTHR48098:SF3">
    <property type="entry name" value="IRON(III) ENTEROBACTIN ESTERASE"/>
    <property type="match status" value="1"/>
</dbReference>
<evidence type="ECO:0000256" key="3">
    <source>
        <dbReference type="ARBA" id="ARBA00022801"/>
    </source>
</evidence>
<gene>
    <name evidence="6" type="primary">fes</name>
</gene>
<dbReference type="Pfam" id="PF11806">
    <property type="entry name" value="Enterochelin_N"/>
    <property type="match status" value="1"/>
</dbReference>
<dbReference type="InterPro" id="IPR000801">
    <property type="entry name" value="Esterase-like"/>
</dbReference>
<feature type="domain" description="Enterochelin esterase N-terminal" evidence="5">
    <location>
        <begin position="91"/>
        <end position="216"/>
    </location>
</feature>
<keyword evidence="3" id="KW-0378">Hydrolase</keyword>
<dbReference type="SUPFAM" id="SSF81296">
    <property type="entry name" value="E set domains"/>
    <property type="match status" value="1"/>
</dbReference>
<dbReference type="GO" id="GO:0008849">
    <property type="term" value="F:enterochelin esterase activity"/>
    <property type="evidence" value="ECO:0007669"/>
    <property type="project" value="InterPro"/>
</dbReference>
<dbReference type="AlphaFoldDB" id="A0A2S1CTL3"/>
<dbReference type="PANTHER" id="PTHR48098">
    <property type="entry name" value="ENTEROCHELIN ESTERASE-RELATED"/>
    <property type="match status" value="1"/>
</dbReference>
<evidence type="ECO:0000313" key="6">
    <source>
        <dbReference type="EMBL" id="AWD38217.1"/>
    </source>
</evidence>
<accession>A0A2S1CTL3</accession>
<comment type="subcellular location">
    <subcellularLocation>
        <location evidence="1">Cytoplasm</location>
    </subcellularLocation>
</comment>
<dbReference type="InterPro" id="IPR029058">
    <property type="entry name" value="AB_hydrolase_fold"/>
</dbReference>
<evidence type="ECO:0000256" key="4">
    <source>
        <dbReference type="ARBA" id="ARBA00024201"/>
    </source>
</evidence>
<reference evidence="6" key="1">
    <citation type="submission" date="2018-03" db="EMBL/GenBank/DDBJ databases">
        <title>The evolution of three siderophore biosynthetic clusters in environmental and host-associating strains of Pantoea.</title>
        <authorList>
            <person name="Soutar C.D."/>
            <person name="Stavrinides J."/>
        </authorList>
    </citation>
    <scope>NUCLEOTIDE SEQUENCE</scope>
    <source>
        <strain evidence="6">VB8951-A</strain>
    </source>
</reference>
<comment type="similarity">
    <text evidence="4">Belongs to the Fes family.</text>
</comment>
<organism evidence="6">
    <name type="scientific">Pantoea septica</name>
    <dbReference type="NCBI Taxonomy" id="472695"/>
    <lineage>
        <taxon>Bacteria</taxon>
        <taxon>Pseudomonadati</taxon>
        <taxon>Pseudomonadota</taxon>
        <taxon>Gammaproteobacteria</taxon>
        <taxon>Enterobacterales</taxon>
        <taxon>Erwiniaceae</taxon>
        <taxon>Pantoea</taxon>
    </lineage>
</organism>
<dbReference type="InterPro" id="IPR050583">
    <property type="entry name" value="Mycobacterial_A85_antigen"/>
</dbReference>
<dbReference type="EMBL" id="MH015088">
    <property type="protein sequence ID" value="AWD38217.1"/>
    <property type="molecule type" value="Genomic_DNA"/>
</dbReference>
<dbReference type="SUPFAM" id="SSF53474">
    <property type="entry name" value="alpha/beta-Hydrolases"/>
    <property type="match status" value="1"/>
</dbReference>
<dbReference type="Pfam" id="PF00756">
    <property type="entry name" value="Esterase"/>
    <property type="match status" value="1"/>
</dbReference>
<dbReference type="NCBIfam" id="NF007758">
    <property type="entry name" value="PRK10439.1"/>
    <property type="match status" value="1"/>
</dbReference>
<proteinExistence type="inferred from homology"/>
<dbReference type="InterPro" id="IPR021764">
    <property type="entry name" value="Enterochelin_esterase_N"/>
</dbReference>
<protein>
    <submittedName>
        <fullName evidence="6">Enterobactin esterase Fes</fullName>
    </submittedName>
</protein>
<dbReference type="InterPro" id="IPR013783">
    <property type="entry name" value="Ig-like_fold"/>
</dbReference>
<dbReference type="GO" id="GO:0005737">
    <property type="term" value="C:cytoplasm"/>
    <property type="evidence" value="ECO:0007669"/>
    <property type="project" value="UniProtKB-SubCell"/>
</dbReference>
<evidence type="ECO:0000256" key="1">
    <source>
        <dbReference type="ARBA" id="ARBA00004496"/>
    </source>
</evidence>
<dbReference type="Gene3D" id="3.40.50.1820">
    <property type="entry name" value="alpha/beta hydrolase"/>
    <property type="match status" value="1"/>
</dbReference>
<dbReference type="Gene3D" id="2.60.40.10">
    <property type="entry name" value="Immunoglobulins"/>
    <property type="match status" value="1"/>
</dbReference>
<evidence type="ECO:0000256" key="2">
    <source>
        <dbReference type="ARBA" id="ARBA00022490"/>
    </source>
</evidence>
<dbReference type="GO" id="GO:0005506">
    <property type="term" value="F:iron ion binding"/>
    <property type="evidence" value="ECO:0007669"/>
    <property type="project" value="InterPro"/>
</dbReference>
<dbReference type="GO" id="GO:0006826">
    <property type="term" value="P:iron ion transport"/>
    <property type="evidence" value="ECO:0007669"/>
    <property type="project" value="InterPro"/>
</dbReference>
<keyword evidence="2" id="KW-0963">Cytoplasm</keyword>